<dbReference type="EMBL" id="PPTY01000011">
    <property type="protein sequence ID" value="RDB85473.1"/>
    <property type="molecule type" value="Genomic_DNA"/>
</dbReference>
<comment type="similarity">
    <text evidence="1">Belongs to the LysR transcriptional regulatory family.</text>
</comment>
<dbReference type="Gene3D" id="3.40.190.290">
    <property type="match status" value="1"/>
</dbReference>
<dbReference type="SUPFAM" id="SSF46785">
    <property type="entry name" value="Winged helix' DNA-binding domain"/>
    <property type="match status" value="1"/>
</dbReference>
<gene>
    <name evidence="6" type="ORF">C1871_08210</name>
</gene>
<name>A0A369N7N4_EGGLN</name>
<dbReference type="Pfam" id="PF00126">
    <property type="entry name" value="HTH_1"/>
    <property type="match status" value="1"/>
</dbReference>
<dbReference type="InterPro" id="IPR036390">
    <property type="entry name" value="WH_DNA-bd_sf"/>
</dbReference>
<dbReference type="InterPro" id="IPR005119">
    <property type="entry name" value="LysR_subst-bd"/>
</dbReference>
<evidence type="ECO:0000256" key="1">
    <source>
        <dbReference type="ARBA" id="ARBA00009437"/>
    </source>
</evidence>
<keyword evidence="2" id="KW-0805">Transcription regulation</keyword>
<dbReference type="RefSeq" id="WP_009607853.1">
    <property type="nucleotide sequence ID" value="NZ_CP089335.1"/>
</dbReference>
<dbReference type="Proteomes" id="UP000253857">
    <property type="component" value="Unassembled WGS sequence"/>
</dbReference>
<protein>
    <submittedName>
        <fullName evidence="6">LysR family transcriptional regulator</fullName>
    </submittedName>
</protein>
<dbReference type="GO" id="GO:0003700">
    <property type="term" value="F:DNA-binding transcription factor activity"/>
    <property type="evidence" value="ECO:0007669"/>
    <property type="project" value="InterPro"/>
</dbReference>
<keyword evidence="4" id="KW-0804">Transcription</keyword>
<evidence type="ECO:0000259" key="5">
    <source>
        <dbReference type="PROSITE" id="PS50931"/>
    </source>
</evidence>
<organism evidence="6 7">
    <name type="scientific">Eggerthella lenta</name>
    <name type="common">Eubacterium lentum</name>
    <dbReference type="NCBI Taxonomy" id="84112"/>
    <lineage>
        <taxon>Bacteria</taxon>
        <taxon>Bacillati</taxon>
        <taxon>Actinomycetota</taxon>
        <taxon>Coriobacteriia</taxon>
        <taxon>Eggerthellales</taxon>
        <taxon>Eggerthellaceae</taxon>
        <taxon>Eggerthella</taxon>
    </lineage>
</organism>
<evidence type="ECO:0000313" key="6">
    <source>
        <dbReference type="EMBL" id="RDB85473.1"/>
    </source>
</evidence>
<dbReference type="PROSITE" id="PS50931">
    <property type="entry name" value="HTH_LYSR"/>
    <property type="match status" value="1"/>
</dbReference>
<feature type="domain" description="HTH lysR-type" evidence="5">
    <location>
        <begin position="1"/>
        <end position="57"/>
    </location>
</feature>
<dbReference type="PANTHER" id="PTHR30346:SF28">
    <property type="entry name" value="HTH-TYPE TRANSCRIPTIONAL REGULATOR CYNR"/>
    <property type="match status" value="1"/>
</dbReference>
<keyword evidence="3" id="KW-0238">DNA-binding</keyword>
<evidence type="ECO:0000313" key="7">
    <source>
        <dbReference type="Proteomes" id="UP000253857"/>
    </source>
</evidence>
<dbReference type="GO" id="GO:0003677">
    <property type="term" value="F:DNA binding"/>
    <property type="evidence" value="ECO:0007669"/>
    <property type="project" value="UniProtKB-KW"/>
</dbReference>
<dbReference type="AlphaFoldDB" id="A0A369N7N4"/>
<evidence type="ECO:0000256" key="3">
    <source>
        <dbReference type="ARBA" id="ARBA00023125"/>
    </source>
</evidence>
<accession>A0A369N7N4</accession>
<proteinExistence type="inferred from homology"/>
<dbReference type="GO" id="GO:0032993">
    <property type="term" value="C:protein-DNA complex"/>
    <property type="evidence" value="ECO:0007669"/>
    <property type="project" value="TreeGrafter"/>
</dbReference>
<dbReference type="Pfam" id="PF03466">
    <property type="entry name" value="LysR_substrate"/>
    <property type="match status" value="1"/>
</dbReference>
<reference evidence="6 7" key="1">
    <citation type="journal article" date="2018" name="Elife">
        <title>Discovery and characterization of a prevalent human gut bacterial enzyme sufficient for the inactivation of a family of plant toxins.</title>
        <authorList>
            <person name="Koppel N."/>
            <person name="Bisanz J.E."/>
            <person name="Pandelia M.E."/>
            <person name="Turnbaugh P.J."/>
            <person name="Balskus E.P."/>
        </authorList>
    </citation>
    <scope>NUCLEOTIDE SEQUENCE [LARGE SCALE GENOMIC DNA]</scope>
    <source>
        <strain evidence="6 7">FAA1-1-60AUCSF</strain>
    </source>
</reference>
<comment type="caution">
    <text evidence="6">The sequence shown here is derived from an EMBL/GenBank/DDBJ whole genome shotgun (WGS) entry which is preliminary data.</text>
</comment>
<dbReference type="InterPro" id="IPR036388">
    <property type="entry name" value="WH-like_DNA-bd_sf"/>
</dbReference>
<dbReference type="Gene3D" id="1.10.10.10">
    <property type="entry name" value="Winged helix-like DNA-binding domain superfamily/Winged helix DNA-binding domain"/>
    <property type="match status" value="1"/>
</dbReference>
<dbReference type="FunFam" id="1.10.10.10:FF:000001">
    <property type="entry name" value="LysR family transcriptional regulator"/>
    <property type="match status" value="1"/>
</dbReference>
<evidence type="ECO:0000256" key="4">
    <source>
        <dbReference type="ARBA" id="ARBA00023163"/>
    </source>
</evidence>
<dbReference type="PANTHER" id="PTHR30346">
    <property type="entry name" value="TRANSCRIPTIONAL DUAL REGULATOR HCAR-RELATED"/>
    <property type="match status" value="1"/>
</dbReference>
<dbReference type="SUPFAM" id="SSF53850">
    <property type="entry name" value="Periplasmic binding protein-like II"/>
    <property type="match status" value="1"/>
</dbReference>
<dbReference type="InterPro" id="IPR000847">
    <property type="entry name" value="LysR_HTH_N"/>
</dbReference>
<sequence length="301" mass="33644">MELHQLRYLSAVAHCGSAAKAAEELYVSKQAVSKAIRSLEHETGFELFDRDDGMRLTENGREILVHAEAVLRELDEIDLYVQAQGAGARQTESLAIAFKSFPLDYLFFNKGHEAVALIDEFVYRTPGCSVSTFKMSDTAILNALEEEAIDLGFVHGTYKRPGIRLVPLGPVETRVITLRSNPFGRRASVRIADLEGVPIRSPFDFDLFTNAFITACHEHGFDPSFREVPLNDEAIDAFCSGGGVHLQPFDPRMEKAYPQSVFLPFHPSDRIELPLCLAYRETLAKPLALKLVGFIRNGMRR</sequence>
<dbReference type="PRINTS" id="PR00039">
    <property type="entry name" value="HTHLYSR"/>
</dbReference>
<evidence type="ECO:0000256" key="2">
    <source>
        <dbReference type="ARBA" id="ARBA00023015"/>
    </source>
</evidence>